<protein>
    <submittedName>
        <fullName evidence="1">Uncharacterized protein</fullName>
    </submittedName>
</protein>
<dbReference type="AlphaFoldDB" id="I4DQH2"/>
<name>I4DQH2_PAPXU</name>
<evidence type="ECO:0000313" key="1">
    <source>
        <dbReference type="EMBL" id="BAM20162.1"/>
    </source>
</evidence>
<reference evidence="1" key="1">
    <citation type="journal article" date="2012" name="BMC Biol.">
        <title>Comprehensive microarray-based analysis for stage-specific larval camouflage pattern-associated genes in the swallowtail butterfly, Papilio xuthus.</title>
        <authorList>
            <person name="Futahashi R."/>
            <person name="Shirataki H."/>
            <person name="Narita T."/>
            <person name="Mita K."/>
            <person name="Fujiwara H."/>
        </authorList>
    </citation>
    <scope>NUCLEOTIDE SEQUENCE</scope>
    <source>
        <tissue evidence="1">Epidermis</tissue>
    </source>
</reference>
<sequence>EFNGGKLKIFKHFYVRTSCRPGLRSRGIKKNLIIYAKFQRDSCSRPEGTSNKHPSTHAFVNPNIINIIFERSEIVKYNYQFKFLLKRFAIFKV</sequence>
<accession>I4DQH2</accession>
<proteinExistence type="evidence at transcript level"/>
<dbReference type="EMBL" id="AK404139">
    <property type="protein sequence ID" value="BAM20162.1"/>
    <property type="molecule type" value="mRNA"/>
</dbReference>
<organism evidence="1">
    <name type="scientific">Papilio xuthus</name>
    <name type="common">Asian swallowtail butterfly</name>
    <dbReference type="NCBI Taxonomy" id="66420"/>
    <lineage>
        <taxon>Eukaryota</taxon>
        <taxon>Metazoa</taxon>
        <taxon>Ecdysozoa</taxon>
        <taxon>Arthropoda</taxon>
        <taxon>Hexapoda</taxon>
        <taxon>Insecta</taxon>
        <taxon>Pterygota</taxon>
        <taxon>Neoptera</taxon>
        <taxon>Endopterygota</taxon>
        <taxon>Lepidoptera</taxon>
        <taxon>Glossata</taxon>
        <taxon>Ditrysia</taxon>
        <taxon>Papilionoidea</taxon>
        <taxon>Papilionidae</taxon>
        <taxon>Papilioninae</taxon>
        <taxon>Papilio</taxon>
    </lineage>
</organism>
<feature type="non-terminal residue" evidence="1">
    <location>
        <position position="1"/>
    </location>
</feature>